<dbReference type="Proteomes" id="UP000265703">
    <property type="component" value="Unassembled WGS sequence"/>
</dbReference>
<accession>A0A397TAH1</accession>
<dbReference type="AlphaFoldDB" id="A0A397TAH1"/>
<gene>
    <name evidence="2" type="ORF">C1645_818801</name>
</gene>
<comment type="caution">
    <text evidence="2">The sequence shown here is derived from an EMBL/GenBank/DDBJ whole genome shotgun (WGS) entry which is preliminary data.</text>
</comment>
<organism evidence="2 3">
    <name type="scientific">Glomus cerebriforme</name>
    <dbReference type="NCBI Taxonomy" id="658196"/>
    <lineage>
        <taxon>Eukaryota</taxon>
        <taxon>Fungi</taxon>
        <taxon>Fungi incertae sedis</taxon>
        <taxon>Mucoromycota</taxon>
        <taxon>Glomeromycotina</taxon>
        <taxon>Glomeromycetes</taxon>
        <taxon>Glomerales</taxon>
        <taxon>Glomeraceae</taxon>
        <taxon>Glomus</taxon>
    </lineage>
</organism>
<evidence type="ECO:0000313" key="2">
    <source>
        <dbReference type="EMBL" id="RIA93936.1"/>
    </source>
</evidence>
<feature type="region of interest" description="Disordered" evidence="1">
    <location>
        <begin position="72"/>
        <end position="116"/>
    </location>
</feature>
<dbReference type="EMBL" id="QKYT01000094">
    <property type="protein sequence ID" value="RIA93936.1"/>
    <property type="molecule type" value="Genomic_DNA"/>
</dbReference>
<proteinExistence type="predicted"/>
<reference evidence="2 3" key="1">
    <citation type="submission" date="2018-06" db="EMBL/GenBank/DDBJ databases">
        <title>Comparative genomics reveals the genomic features of Rhizophagus irregularis, R. cerebriforme, R. diaphanum and Gigaspora rosea, and their symbiotic lifestyle signature.</title>
        <authorList>
            <person name="Morin E."/>
            <person name="San Clemente H."/>
            <person name="Chen E.C.H."/>
            <person name="De La Providencia I."/>
            <person name="Hainaut M."/>
            <person name="Kuo A."/>
            <person name="Kohler A."/>
            <person name="Murat C."/>
            <person name="Tang N."/>
            <person name="Roy S."/>
            <person name="Loubradou J."/>
            <person name="Henrissat B."/>
            <person name="Grigoriev I.V."/>
            <person name="Corradi N."/>
            <person name="Roux C."/>
            <person name="Martin F.M."/>
        </authorList>
    </citation>
    <scope>NUCLEOTIDE SEQUENCE [LARGE SCALE GENOMIC DNA]</scope>
    <source>
        <strain evidence="2 3">DAOM 227022</strain>
    </source>
</reference>
<protein>
    <submittedName>
        <fullName evidence="2">Uncharacterized protein</fullName>
    </submittedName>
</protein>
<evidence type="ECO:0000256" key="1">
    <source>
        <dbReference type="SAM" id="MobiDB-lite"/>
    </source>
</evidence>
<dbReference type="OrthoDB" id="2384959at2759"/>
<keyword evidence="3" id="KW-1185">Reference proteome</keyword>
<sequence>MSKLSAYSTYKMTTYKMTKELEEKVKKLKEELAASVNWTELAKWIEAGEPYEEHEEVLLFLNQNERTTCSGSIGAGRNNVDNGEKPIAGEPFNRSSGKTNNKTETKCYSRTSTEGATTTGGYDCQYCDKTAGPDESSTAQKKRSRGLGASTEKFSNKKAKKTGGKNASSTLEKLFEELTSETSQESEIAEGGTGNFFDLYNAIVGQEEIAKRDVIRSYFNFRKALDDCFNYYK</sequence>
<evidence type="ECO:0000313" key="3">
    <source>
        <dbReference type="Proteomes" id="UP000265703"/>
    </source>
</evidence>
<name>A0A397TAH1_9GLOM</name>
<feature type="region of interest" description="Disordered" evidence="1">
    <location>
        <begin position="131"/>
        <end position="166"/>
    </location>
</feature>